<sequence>GESFIIYPESEYYIHKFDLDYSLVDDFNSTQVFKIIGLSPTFEQTVLNATENYIIEFYPSTNEIKITDGEWSGSEGRLNDFDSIAVFLNFSFGPLQIWT</sequence>
<accession>X1G4B0</accession>
<gene>
    <name evidence="1" type="ORF">S03H2_36034</name>
</gene>
<protein>
    <submittedName>
        <fullName evidence="1">Uncharacterized protein</fullName>
    </submittedName>
</protein>
<proteinExistence type="predicted"/>
<dbReference type="AlphaFoldDB" id="X1G4B0"/>
<feature type="non-terminal residue" evidence="1">
    <location>
        <position position="1"/>
    </location>
</feature>
<organism evidence="1">
    <name type="scientific">marine sediment metagenome</name>
    <dbReference type="NCBI Taxonomy" id="412755"/>
    <lineage>
        <taxon>unclassified sequences</taxon>
        <taxon>metagenomes</taxon>
        <taxon>ecological metagenomes</taxon>
    </lineage>
</organism>
<comment type="caution">
    <text evidence="1">The sequence shown here is derived from an EMBL/GenBank/DDBJ whole genome shotgun (WGS) entry which is preliminary data.</text>
</comment>
<reference evidence="1" key="1">
    <citation type="journal article" date="2014" name="Front. Microbiol.">
        <title>High frequency of phylogenetically diverse reductive dehalogenase-homologous genes in deep subseafloor sedimentary metagenomes.</title>
        <authorList>
            <person name="Kawai M."/>
            <person name="Futagami T."/>
            <person name="Toyoda A."/>
            <person name="Takaki Y."/>
            <person name="Nishi S."/>
            <person name="Hori S."/>
            <person name="Arai W."/>
            <person name="Tsubouchi T."/>
            <person name="Morono Y."/>
            <person name="Uchiyama I."/>
            <person name="Ito T."/>
            <person name="Fujiyama A."/>
            <person name="Inagaki F."/>
            <person name="Takami H."/>
        </authorList>
    </citation>
    <scope>NUCLEOTIDE SEQUENCE</scope>
    <source>
        <strain evidence="1">Expedition CK06-06</strain>
    </source>
</reference>
<evidence type="ECO:0000313" key="1">
    <source>
        <dbReference type="EMBL" id="GAH52756.1"/>
    </source>
</evidence>
<dbReference type="EMBL" id="BARU01022088">
    <property type="protein sequence ID" value="GAH52756.1"/>
    <property type="molecule type" value="Genomic_DNA"/>
</dbReference>
<name>X1G4B0_9ZZZZ</name>